<accession>A0A6P2DCV1</accession>
<dbReference type="Proteomes" id="UP000464178">
    <property type="component" value="Chromosome"/>
</dbReference>
<name>A0A6P2DCV1_9BACT</name>
<keyword evidence="3" id="KW-1185">Reference proteome</keyword>
<proteinExistence type="predicted"/>
<protein>
    <submittedName>
        <fullName evidence="2">Uncharacterized protein</fullName>
    </submittedName>
</protein>
<organism evidence="2 3">
    <name type="scientific">Gemmata massiliana</name>
    <dbReference type="NCBI Taxonomy" id="1210884"/>
    <lineage>
        <taxon>Bacteria</taxon>
        <taxon>Pseudomonadati</taxon>
        <taxon>Planctomycetota</taxon>
        <taxon>Planctomycetia</taxon>
        <taxon>Gemmatales</taxon>
        <taxon>Gemmataceae</taxon>
        <taxon>Gemmata</taxon>
    </lineage>
</organism>
<dbReference type="EMBL" id="LR593886">
    <property type="protein sequence ID" value="VTR99096.1"/>
    <property type="molecule type" value="Genomic_DNA"/>
</dbReference>
<evidence type="ECO:0000313" key="3">
    <source>
        <dbReference type="Proteomes" id="UP000464178"/>
    </source>
</evidence>
<reference evidence="2 3" key="1">
    <citation type="submission" date="2019-05" db="EMBL/GenBank/DDBJ databases">
        <authorList>
            <consortium name="Science for Life Laboratories"/>
        </authorList>
    </citation>
    <scope>NUCLEOTIDE SEQUENCE [LARGE SCALE GENOMIC DNA]</scope>
    <source>
        <strain evidence="2">Soil9</strain>
    </source>
</reference>
<evidence type="ECO:0000256" key="1">
    <source>
        <dbReference type="SAM" id="SignalP"/>
    </source>
</evidence>
<gene>
    <name evidence="2" type="ORF">SOIL9_00550</name>
</gene>
<dbReference type="AlphaFoldDB" id="A0A6P2DCV1"/>
<dbReference type="KEGG" id="gms:SOIL9_00550"/>
<feature type="chain" id="PRO_5026920227" evidence="1">
    <location>
        <begin position="21"/>
        <end position="224"/>
    </location>
</feature>
<keyword evidence="1" id="KW-0732">Signal</keyword>
<evidence type="ECO:0000313" key="2">
    <source>
        <dbReference type="EMBL" id="VTR99096.1"/>
    </source>
</evidence>
<sequence>MIRFALALALPLALATATHAADLPTGTWAANADGTKGDFIIKEIKDGKVTGSMLGTDFTGTWNGKVLTFGIGTSTYEAHLVTEPGEKDQTKYTLTGTRLQGERIPSRVAIHTVKTGWYAQMTAATPVPQGEIAAQVRGVLVLDGTIAYVSVKRKTGAEIEETRIWVYASEGEWKKLNRTLPPLNGKEVIVTAKLSQMTSKGASIPEGALYFLGQFEPKLADLPK</sequence>
<dbReference type="RefSeq" id="WP_162671787.1">
    <property type="nucleotide sequence ID" value="NZ_LR593886.1"/>
</dbReference>
<feature type="signal peptide" evidence="1">
    <location>
        <begin position="1"/>
        <end position="20"/>
    </location>
</feature>